<feature type="compositionally biased region" description="Basic and acidic residues" evidence="1">
    <location>
        <begin position="636"/>
        <end position="646"/>
    </location>
</feature>
<keyword evidence="4" id="KW-1185">Reference proteome</keyword>
<evidence type="ECO:0000313" key="4">
    <source>
        <dbReference type="Proteomes" id="UP001153365"/>
    </source>
</evidence>
<feature type="chain" id="PRO_5043919846" evidence="2">
    <location>
        <begin position="30"/>
        <end position="667"/>
    </location>
</feature>
<dbReference type="AlphaFoldDB" id="A0AAV0B771"/>
<comment type="caution">
    <text evidence="3">The sequence shown here is derived from an EMBL/GenBank/DDBJ whole genome shotgun (WGS) entry which is preliminary data.</text>
</comment>
<proteinExistence type="predicted"/>
<feature type="signal peptide" evidence="2">
    <location>
        <begin position="1"/>
        <end position="29"/>
    </location>
</feature>
<keyword evidence="2" id="KW-0732">Signal</keyword>
<sequence length="667" mass="75410">MESFTLPRLFSLLFLIISVLYQLLNFSEACFLGNPTLDLIHSAKKESLELTSTRGDLRKSKSLPNLNYLQESIPLTDGRTSAAFSTNLPKTPKTDSEGVPFNDLLSEERLNVQKDDRSKKKERVDFEKPTVTRPSESYSSHSYQPVNLLPPNENLQRPPTYPASYHPGIAPANNQGAQVFPSFSYPPSLTGLTPQSPFVLYGQPGILYTVIEGNPSDVIAPAILSNSHPHNYPVAPQYGYGAPSHIPPNNFYDPHLQAQHSSPFSAHSQGSYQTANTIYAESQDSQNYFGPSSLPNYHTGDAPGLRNPNFYSNPLAQNSEFYSSFATTSQRVPPTKATTGTLFSIPIRERSSFKKLRGEFSRNNRHQAFKFKNGEKHSSSIREKNDSASKKSTGLDDFQNYNDLRSQNDAHNSRRRNDIDNSDIENKVWISKNPSNSEAEKDSSQISPTIKFGDLSELTPHEIEKAQRLYGPKHNINKGSVEHVTIEDSHKYNPLGQGLNTEPYQKEREKSSAEFSDLKIKSQTIQKETSKLTESKKSEIEFLADHEFPKLSETIQIEKPKNFIQPKVEKQITNFDIYVNELSIKKKLPKKQKKKPDYEKGAKKLVKHMAYDNKEGLKDLKKYLYNYLETPLNPKDLNKPTKEFSMKPKKQTLDNGSNSNPRKLNIL</sequence>
<feature type="region of interest" description="Disordered" evidence="1">
    <location>
        <begin position="488"/>
        <end position="517"/>
    </location>
</feature>
<name>A0AAV0B771_PHAPC</name>
<feature type="compositionally biased region" description="Basic and acidic residues" evidence="1">
    <location>
        <begin position="406"/>
        <end position="419"/>
    </location>
</feature>
<dbReference type="Proteomes" id="UP001153365">
    <property type="component" value="Unassembled WGS sequence"/>
</dbReference>
<feature type="region of interest" description="Disordered" evidence="1">
    <location>
        <begin position="364"/>
        <end position="458"/>
    </location>
</feature>
<feature type="compositionally biased region" description="Polar residues" evidence="1">
    <location>
        <begin position="132"/>
        <end position="145"/>
    </location>
</feature>
<feature type="compositionally biased region" description="Polar residues" evidence="1">
    <location>
        <begin position="80"/>
        <end position="89"/>
    </location>
</feature>
<accession>A0AAV0B771</accession>
<feature type="region of interest" description="Disordered" evidence="1">
    <location>
        <begin position="80"/>
        <end position="149"/>
    </location>
</feature>
<protein>
    <submittedName>
        <fullName evidence="3">Expressed protein</fullName>
    </submittedName>
</protein>
<feature type="compositionally biased region" description="Basic and acidic residues" evidence="1">
    <location>
        <begin position="372"/>
        <end position="389"/>
    </location>
</feature>
<reference evidence="3" key="1">
    <citation type="submission" date="2022-06" db="EMBL/GenBank/DDBJ databases">
        <authorList>
            <consortium name="SYNGENTA / RWTH Aachen University"/>
        </authorList>
    </citation>
    <scope>NUCLEOTIDE SEQUENCE</scope>
</reference>
<evidence type="ECO:0000256" key="1">
    <source>
        <dbReference type="SAM" id="MobiDB-lite"/>
    </source>
</evidence>
<gene>
    <name evidence="3" type="ORF">PPACK8108_LOCUS14430</name>
</gene>
<organism evidence="3 4">
    <name type="scientific">Phakopsora pachyrhizi</name>
    <name type="common">Asian soybean rust disease fungus</name>
    <dbReference type="NCBI Taxonomy" id="170000"/>
    <lineage>
        <taxon>Eukaryota</taxon>
        <taxon>Fungi</taxon>
        <taxon>Dikarya</taxon>
        <taxon>Basidiomycota</taxon>
        <taxon>Pucciniomycotina</taxon>
        <taxon>Pucciniomycetes</taxon>
        <taxon>Pucciniales</taxon>
        <taxon>Phakopsoraceae</taxon>
        <taxon>Phakopsora</taxon>
    </lineage>
</organism>
<evidence type="ECO:0000313" key="3">
    <source>
        <dbReference type="EMBL" id="CAH7681780.1"/>
    </source>
</evidence>
<evidence type="ECO:0000256" key="2">
    <source>
        <dbReference type="SAM" id="SignalP"/>
    </source>
</evidence>
<feature type="region of interest" description="Disordered" evidence="1">
    <location>
        <begin position="289"/>
        <end position="311"/>
    </location>
</feature>
<feature type="compositionally biased region" description="Polar residues" evidence="1">
    <location>
        <begin position="653"/>
        <end position="667"/>
    </location>
</feature>
<dbReference type="EMBL" id="CALTRL010003707">
    <property type="protein sequence ID" value="CAH7681780.1"/>
    <property type="molecule type" value="Genomic_DNA"/>
</dbReference>
<feature type="compositionally biased region" description="Basic and acidic residues" evidence="1">
    <location>
        <begin position="106"/>
        <end position="130"/>
    </location>
</feature>
<feature type="region of interest" description="Disordered" evidence="1">
    <location>
        <begin position="631"/>
        <end position="667"/>
    </location>
</feature>
<feature type="compositionally biased region" description="Basic and acidic residues" evidence="1">
    <location>
        <begin position="504"/>
        <end position="517"/>
    </location>
</feature>